<sequence length="64" mass="6734">MWFPAPGKLAVNGAFGNVGVPPIRLSGCLISRRVSPESGLTVGRDTVRGGPQFGHAGSRREDFP</sequence>
<organism evidence="2 3">
    <name type="scientific">Paractinoplanes brasiliensis</name>
    <dbReference type="NCBI Taxonomy" id="52695"/>
    <lineage>
        <taxon>Bacteria</taxon>
        <taxon>Bacillati</taxon>
        <taxon>Actinomycetota</taxon>
        <taxon>Actinomycetes</taxon>
        <taxon>Micromonosporales</taxon>
        <taxon>Micromonosporaceae</taxon>
        <taxon>Paractinoplanes</taxon>
    </lineage>
</organism>
<evidence type="ECO:0000256" key="1">
    <source>
        <dbReference type="SAM" id="MobiDB-lite"/>
    </source>
</evidence>
<protein>
    <submittedName>
        <fullName evidence="2">Uncharacterized protein</fullName>
    </submittedName>
</protein>
<name>A0A4R6K0P8_9ACTN</name>
<reference evidence="2 3" key="1">
    <citation type="submission" date="2019-03" db="EMBL/GenBank/DDBJ databases">
        <title>Sequencing the genomes of 1000 actinobacteria strains.</title>
        <authorList>
            <person name="Klenk H.-P."/>
        </authorList>
    </citation>
    <scope>NUCLEOTIDE SEQUENCE [LARGE SCALE GENOMIC DNA]</scope>
    <source>
        <strain evidence="2 3">DSM 43805</strain>
    </source>
</reference>
<gene>
    <name evidence="2" type="ORF">C8E87_5357</name>
</gene>
<keyword evidence="3" id="KW-1185">Reference proteome</keyword>
<proteinExistence type="predicted"/>
<dbReference type="EMBL" id="SNWR01000001">
    <property type="protein sequence ID" value="TDO41621.1"/>
    <property type="molecule type" value="Genomic_DNA"/>
</dbReference>
<feature type="region of interest" description="Disordered" evidence="1">
    <location>
        <begin position="40"/>
        <end position="64"/>
    </location>
</feature>
<accession>A0A4R6K0P8</accession>
<evidence type="ECO:0000313" key="3">
    <source>
        <dbReference type="Proteomes" id="UP000294901"/>
    </source>
</evidence>
<dbReference type="AlphaFoldDB" id="A0A4R6K0P8"/>
<evidence type="ECO:0000313" key="2">
    <source>
        <dbReference type="EMBL" id="TDO41621.1"/>
    </source>
</evidence>
<comment type="caution">
    <text evidence="2">The sequence shown here is derived from an EMBL/GenBank/DDBJ whole genome shotgun (WGS) entry which is preliminary data.</text>
</comment>
<dbReference type="Proteomes" id="UP000294901">
    <property type="component" value="Unassembled WGS sequence"/>
</dbReference>